<dbReference type="Pfam" id="PF01498">
    <property type="entry name" value="HTH_Tnp_Tc3_2"/>
    <property type="match status" value="1"/>
</dbReference>
<dbReference type="InterPro" id="IPR036397">
    <property type="entry name" value="RNaseH_sf"/>
</dbReference>
<reference evidence="2 3" key="1">
    <citation type="journal article" date="2019" name="Sci. Rep.">
        <title>Orb-weaving spider Araneus ventricosus genome elucidates the spidroin gene catalogue.</title>
        <authorList>
            <person name="Kono N."/>
            <person name="Nakamura H."/>
            <person name="Ohtoshi R."/>
            <person name="Moran D.A.P."/>
            <person name="Shinohara A."/>
            <person name="Yoshida Y."/>
            <person name="Fujiwara M."/>
            <person name="Mori M."/>
            <person name="Tomita M."/>
            <person name="Arakawa K."/>
        </authorList>
    </citation>
    <scope>NUCLEOTIDE SEQUENCE [LARGE SCALE GENOMIC DNA]</scope>
</reference>
<feature type="domain" description="Transposase Tc1-like" evidence="1">
    <location>
        <begin position="4"/>
        <end position="75"/>
    </location>
</feature>
<dbReference type="GO" id="GO:0006313">
    <property type="term" value="P:DNA transposition"/>
    <property type="evidence" value="ECO:0007669"/>
    <property type="project" value="InterPro"/>
</dbReference>
<sequence length="210" mass="24605">MADDRYLLQCARRRRTLTAGQLASQLCAAAGRSISRQTVSRRVHQGVLFARRPVDCDPLSPIHVRVWLHWAREYRSWTPEQWGHFLFMDESRINIQNESRRAIIWREPGTRYRAPNIVETDHYRGGRLLAWAGIATNCRTDLYVFAGGSVTVVRYCDEILLPLCGLLSLQWIPTRNLWAITPDRIEHDWCGVIWRVKPFHTWRGLLDRRT</sequence>
<evidence type="ECO:0000259" key="1">
    <source>
        <dbReference type="Pfam" id="PF01498"/>
    </source>
</evidence>
<dbReference type="GO" id="GO:0015074">
    <property type="term" value="P:DNA integration"/>
    <property type="evidence" value="ECO:0007669"/>
    <property type="project" value="InterPro"/>
</dbReference>
<dbReference type="InterPro" id="IPR002492">
    <property type="entry name" value="Transposase_Tc1-like"/>
</dbReference>
<dbReference type="GO" id="GO:0003677">
    <property type="term" value="F:DNA binding"/>
    <property type="evidence" value="ECO:0007669"/>
    <property type="project" value="InterPro"/>
</dbReference>
<dbReference type="EMBL" id="BGPR01004103">
    <property type="protein sequence ID" value="GBM95940.1"/>
    <property type="molecule type" value="Genomic_DNA"/>
</dbReference>
<evidence type="ECO:0000313" key="2">
    <source>
        <dbReference type="EMBL" id="GBM95940.1"/>
    </source>
</evidence>
<accession>A0A4Y2K0R2</accession>
<organism evidence="2 3">
    <name type="scientific">Araneus ventricosus</name>
    <name type="common">Orbweaver spider</name>
    <name type="synonym">Epeira ventricosa</name>
    <dbReference type="NCBI Taxonomy" id="182803"/>
    <lineage>
        <taxon>Eukaryota</taxon>
        <taxon>Metazoa</taxon>
        <taxon>Ecdysozoa</taxon>
        <taxon>Arthropoda</taxon>
        <taxon>Chelicerata</taxon>
        <taxon>Arachnida</taxon>
        <taxon>Araneae</taxon>
        <taxon>Araneomorphae</taxon>
        <taxon>Entelegynae</taxon>
        <taxon>Araneoidea</taxon>
        <taxon>Araneidae</taxon>
        <taxon>Araneus</taxon>
    </lineage>
</organism>
<dbReference type="Proteomes" id="UP000499080">
    <property type="component" value="Unassembled WGS sequence"/>
</dbReference>
<proteinExistence type="predicted"/>
<dbReference type="Gene3D" id="3.30.420.10">
    <property type="entry name" value="Ribonuclease H-like superfamily/Ribonuclease H"/>
    <property type="match status" value="1"/>
</dbReference>
<comment type="caution">
    <text evidence="2">The sequence shown here is derived from an EMBL/GenBank/DDBJ whole genome shotgun (WGS) entry which is preliminary data.</text>
</comment>
<name>A0A4Y2K0R2_ARAVE</name>
<dbReference type="AlphaFoldDB" id="A0A4Y2K0R2"/>
<evidence type="ECO:0000313" key="3">
    <source>
        <dbReference type="Proteomes" id="UP000499080"/>
    </source>
</evidence>
<gene>
    <name evidence="2" type="ORF">AVEN_142663_1</name>
</gene>
<keyword evidence="3" id="KW-1185">Reference proteome</keyword>
<protein>
    <recommendedName>
        <fullName evidence="1">Transposase Tc1-like domain-containing protein</fullName>
    </recommendedName>
</protein>